<dbReference type="PANTHER" id="PTHR45815:SF3">
    <property type="entry name" value="PROTEIN DISULFIDE-ISOMERASE A6"/>
    <property type="match status" value="1"/>
</dbReference>
<dbReference type="SUPFAM" id="SSF52833">
    <property type="entry name" value="Thioredoxin-like"/>
    <property type="match status" value="1"/>
</dbReference>
<evidence type="ECO:0000313" key="3">
    <source>
        <dbReference type="EMBL" id="MQT92366.1"/>
    </source>
</evidence>
<dbReference type="EMBL" id="WIWJ01000049">
    <property type="protein sequence ID" value="MQT49267.1"/>
    <property type="molecule type" value="Genomic_DNA"/>
</dbReference>
<evidence type="ECO:0000313" key="2">
    <source>
        <dbReference type="EMBL" id="MQT49267.1"/>
    </source>
</evidence>
<dbReference type="GO" id="GO:0034976">
    <property type="term" value="P:response to endoplasmic reticulum stress"/>
    <property type="evidence" value="ECO:0007669"/>
    <property type="project" value="TreeGrafter"/>
</dbReference>
<gene>
    <name evidence="3" type="ORF">GHO39_25015</name>
    <name evidence="2" type="ORF">GHO40_21395</name>
</gene>
<accession>A0A7X1XIU9</accession>
<evidence type="ECO:0000313" key="4">
    <source>
        <dbReference type="Proteomes" id="UP000441404"/>
    </source>
</evidence>
<proteinExistence type="predicted"/>
<feature type="domain" description="Thioredoxin" evidence="1">
    <location>
        <begin position="1"/>
        <end position="107"/>
    </location>
</feature>
<dbReference type="PANTHER" id="PTHR45815">
    <property type="entry name" value="PROTEIN DISULFIDE-ISOMERASE A6"/>
    <property type="match status" value="1"/>
</dbReference>
<dbReference type="InterPro" id="IPR013766">
    <property type="entry name" value="Thioredoxin_domain"/>
</dbReference>
<dbReference type="Proteomes" id="UP000489190">
    <property type="component" value="Unassembled WGS sequence"/>
</dbReference>
<dbReference type="CDD" id="cd02947">
    <property type="entry name" value="TRX_family"/>
    <property type="match status" value="1"/>
</dbReference>
<comment type="caution">
    <text evidence="3">The sequence shown here is derived from an EMBL/GenBank/DDBJ whole genome shotgun (WGS) entry which is preliminary data.</text>
</comment>
<dbReference type="InterPro" id="IPR036249">
    <property type="entry name" value="Thioredoxin-like_sf"/>
</dbReference>
<dbReference type="Proteomes" id="UP000441404">
    <property type="component" value="Unassembled WGS sequence"/>
</dbReference>
<name>A0A7X1XIU9_9PSED</name>
<dbReference type="Pfam" id="PF00085">
    <property type="entry name" value="Thioredoxin"/>
    <property type="match status" value="1"/>
</dbReference>
<dbReference type="RefSeq" id="WP_153330724.1">
    <property type="nucleotide sequence ID" value="NZ_WIWI01000101.1"/>
</dbReference>
<protein>
    <submittedName>
        <fullName evidence="3">Thioredoxin</fullName>
    </submittedName>
</protein>
<dbReference type="AlphaFoldDB" id="A0A7X1XIU9"/>
<reference evidence="4 5" key="1">
    <citation type="submission" date="2019-10" db="EMBL/GenBank/DDBJ databases">
        <title>Evaluation of single-gene subtyping targets for Pseudomonas.</title>
        <authorList>
            <person name="Reichler S.J."/>
            <person name="Orsi R.H."/>
            <person name="Wiedmann M."/>
            <person name="Martin N.H."/>
            <person name="Murphy S.I."/>
        </authorList>
    </citation>
    <scope>NUCLEOTIDE SEQUENCE [LARGE SCALE GENOMIC DNA]</scope>
    <source>
        <strain evidence="3 5">FSL R10-3254</strain>
        <strain evidence="2 4">FSL R10-3257</strain>
    </source>
</reference>
<dbReference type="Gene3D" id="3.40.30.10">
    <property type="entry name" value="Glutaredoxin"/>
    <property type="match status" value="1"/>
</dbReference>
<dbReference type="EMBL" id="WIWI01000101">
    <property type="protein sequence ID" value="MQT92366.1"/>
    <property type="molecule type" value="Genomic_DNA"/>
</dbReference>
<dbReference type="PROSITE" id="PS51352">
    <property type="entry name" value="THIOREDOXIN_2"/>
    <property type="match status" value="1"/>
</dbReference>
<organism evidence="3 5">
    <name type="scientific">Pseudomonas helleri</name>
    <dbReference type="NCBI Taxonomy" id="1608996"/>
    <lineage>
        <taxon>Bacteria</taxon>
        <taxon>Pseudomonadati</taxon>
        <taxon>Pseudomonadota</taxon>
        <taxon>Gammaproteobacteria</taxon>
        <taxon>Pseudomonadales</taxon>
        <taxon>Pseudomonadaceae</taxon>
        <taxon>Pseudomonas</taxon>
    </lineage>
</organism>
<dbReference type="GO" id="GO:0015035">
    <property type="term" value="F:protein-disulfide reductase activity"/>
    <property type="evidence" value="ECO:0007669"/>
    <property type="project" value="TreeGrafter"/>
</dbReference>
<evidence type="ECO:0000313" key="5">
    <source>
        <dbReference type="Proteomes" id="UP000489190"/>
    </source>
</evidence>
<sequence>MSRIVELSAPQFARFVAKGSSVVMFSASWCKPCKEMKPVFIALEEKLHSLADFGKIDIAVSPTIAQMYSIRSVPSLAVFHEGRLLKVFAGSKSVSALKKAIITELEDAS</sequence>
<evidence type="ECO:0000259" key="1">
    <source>
        <dbReference type="PROSITE" id="PS51352"/>
    </source>
</evidence>